<proteinExistence type="predicted"/>
<dbReference type="AlphaFoldDB" id="A0A561UTE5"/>
<dbReference type="PANTHER" id="PTHR43619:SF2">
    <property type="entry name" value="S-ADENOSYL-L-METHIONINE-DEPENDENT METHYLTRANSFERASES SUPERFAMILY PROTEIN"/>
    <property type="match status" value="1"/>
</dbReference>
<evidence type="ECO:0000313" key="4">
    <source>
        <dbReference type="EMBL" id="WSC16245.1"/>
    </source>
</evidence>
<dbReference type="InterPro" id="IPR007213">
    <property type="entry name" value="Ppm1/Ppm2/Tcmp"/>
</dbReference>
<dbReference type="EMBL" id="CP109114">
    <property type="protein sequence ID" value="WSC16245.1"/>
    <property type="molecule type" value="Genomic_DNA"/>
</dbReference>
<reference evidence="4 6" key="2">
    <citation type="submission" date="2022-10" db="EMBL/GenBank/DDBJ databases">
        <title>The complete genomes of actinobacterial strains from the NBC collection.</title>
        <authorList>
            <person name="Joergensen T.S."/>
            <person name="Alvarez Arevalo M."/>
            <person name="Sterndorff E.B."/>
            <person name="Faurdal D."/>
            <person name="Vuksanovic O."/>
            <person name="Mourched A.-S."/>
            <person name="Charusanti P."/>
            <person name="Shaw S."/>
            <person name="Blin K."/>
            <person name="Weber T."/>
        </authorList>
    </citation>
    <scope>NUCLEOTIDE SEQUENCE [LARGE SCALE GENOMIC DNA]</scope>
    <source>
        <strain evidence="4 6">NBC 01769</strain>
    </source>
</reference>
<accession>A0A561UTE5</accession>
<dbReference type="PIRSF" id="PIRSF028177">
    <property type="entry name" value="Polyketide_synth_Omtfrase_TcmP"/>
    <property type="match status" value="1"/>
</dbReference>
<evidence type="ECO:0000313" key="6">
    <source>
        <dbReference type="Proteomes" id="UP001330827"/>
    </source>
</evidence>
<sequence length="275" mass="30311">MARVRPMLDGVSETLLWTFYNRAYEAGRRYPVLDDPMALQLLADLDYPFEERFGLPGPFSSQAQGLRSRCFDLAVQAYLADRPEATVVALGDGLETGFWRVDNGRLNWLSVELPEVATLRRTLLPPSDRLRTLSGSATGLSWLDEIEDPVGRGVVVTAQGLLMYLRPAEVRKVIAACAERLPGGVFVLDSMSRWLARGTVAGTSKVGDMTVPPMRWAMNPGERRKLRGAHPGITQVRALRLPRGRGAMGELIRVQSLLPGLRTLTPAVTQLRFGG</sequence>
<keyword evidence="6" id="KW-1185">Reference proteome</keyword>
<dbReference type="SUPFAM" id="SSF53335">
    <property type="entry name" value="S-adenosyl-L-methionine-dependent methyltransferases"/>
    <property type="match status" value="1"/>
</dbReference>
<organism evidence="3 5">
    <name type="scientific">Streptomyces brevispora</name>
    <dbReference type="NCBI Taxonomy" id="887462"/>
    <lineage>
        <taxon>Bacteria</taxon>
        <taxon>Bacillati</taxon>
        <taxon>Actinomycetota</taxon>
        <taxon>Actinomycetes</taxon>
        <taxon>Kitasatosporales</taxon>
        <taxon>Streptomycetaceae</taxon>
        <taxon>Streptomyces</taxon>
    </lineage>
</organism>
<dbReference type="Proteomes" id="UP001330827">
    <property type="component" value="Chromosome"/>
</dbReference>
<dbReference type="EMBL" id="VIWW01000001">
    <property type="protein sequence ID" value="TWG02609.1"/>
    <property type="molecule type" value="Genomic_DNA"/>
</dbReference>
<dbReference type="Proteomes" id="UP000318186">
    <property type="component" value="Unassembled WGS sequence"/>
</dbReference>
<dbReference type="RefSeq" id="WP_145763095.1">
    <property type="nucleotide sequence ID" value="NZ_CP109114.1"/>
</dbReference>
<dbReference type="GO" id="GO:0008168">
    <property type="term" value="F:methyltransferase activity"/>
    <property type="evidence" value="ECO:0007669"/>
    <property type="project" value="UniProtKB-KW"/>
</dbReference>
<dbReference type="EC" id="2.1.1.-" evidence="4"/>
<dbReference type="Gene3D" id="3.40.50.150">
    <property type="entry name" value="Vaccinia Virus protein VP39"/>
    <property type="match status" value="1"/>
</dbReference>
<evidence type="ECO:0000313" key="3">
    <source>
        <dbReference type="EMBL" id="TWG02609.1"/>
    </source>
</evidence>
<dbReference type="Pfam" id="PF04072">
    <property type="entry name" value="LCM"/>
    <property type="match status" value="1"/>
</dbReference>
<keyword evidence="1 3" id="KW-0489">Methyltransferase</keyword>
<dbReference type="InterPro" id="IPR029063">
    <property type="entry name" value="SAM-dependent_MTases_sf"/>
</dbReference>
<gene>
    <name evidence="3" type="ORF">FHX80_111019</name>
    <name evidence="4" type="ORF">OIE64_27750</name>
</gene>
<evidence type="ECO:0000256" key="2">
    <source>
        <dbReference type="ARBA" id="ARBA00022679"/>
    </source>
</evidence>
<dbReference type="PANTHER" id="PTHR43619">
    <property type="entry name" value="S-ADENOSYL-L-METHIONINE-DEPENDENT METHYLTRANSFERASE YKTD-RELATED"/>
    <property type="match status" value="1"/>
</dbReference>
<dbReference type="OrthoDB" id="9800233at2"/>
<name>A0A561UTE5_9ACTN</name>
<reference evidence="3 5" key="1">
    <citation type="submission" date="2019-06" db="EMBL/GenBank/DDBJ databases">
        <title>Sequencing the genomes of 1000 actinobacteria strains.</title>
        <authorList>
            <person name="Klenk H.-P."/>
        </authorList>
    </citation>
    <scope>NUCLEOTIDE SEQUENCE [LARGE SCALE GENOMIC DNA]</scope>
    <source>
        <strain evidence="3 5">DSM 42059</strain>
    </source>
</reference>
<dbReference type="InterPro" id="IPR016874">
    <property type="entry name" value="TcmP-like"/>
</dbReference>
<dbReference type="GO" id="GO:0032259">
    <property type="term" value="P:methylation"/>
    <property type="evidence" value="ECO:0007669"/>
    <property type="project" value="UniProtKB-KW"/>
</dbReference>
<evidence type="ECO:0000313" key="5">
    <source>
        <dbReference type="Proteomes" id="UP000318186"/>
    </source>
</evidence>
<keyword evidence="2 3" id="KW-0808">Transferase</keyword>
<evidence type="ECO:0000256" key="1">
    <source>
        <dbReference type="ARBA" id="ARBA00022603"/>
    </source>
</evidence>
<protein>
    <submittedName>
        <fullName evidence="4">Class I SAM-dependent methyltransferase</fullName>
        <ecNumber evidence="4">2.1.1.-</ecNumber>
    </submittedName>
    <submittedName>
        <fullName evidence="3">O-methyltransferase involved in polyketide biosynthesis</fullName>
    </submittedName>
</protein>